<evidence type="ECO:0000313" key="3">
    <source>
        <dbReference type="Proteomes" id="UP000050465"/>
    </source>
</evidence>
<evidence type="ECO:0000313" key="2">
    <source>
        <dbReference type="EMBL" id="KPQ37008.1"/>
    </source>
</evidence>
<proteinExistence type="predicted"/>
<dbReference type="Pfam" id="PF01370">
    <property type="entry name" value="Epimerase"/>
    <property type="match status" value="1"/>
</dbReference>
<accession>A0A0P8A219</accession>
<protein>
    <submittedName>
        <fullName evidence="2">Nucleoside-diphosphate-sugar epimerase</fullName>
    </submittedName>
</protein>
<evidence type="ECO:0000259" key="1">
    <source>
        <dbReference type="Pfam" id="PF01370"/>
    </source>
</evidence>
<dbReference type="InterPro" id="IPR036291">
    <property type="entry name" value="NAD(P)-bd_dom_sf"/>
</dbReference>
<dbReference type="Gene3D" id="3.40.50.720">
    <property type="entry name" value="NAD(P)-binding Rossmann-like Domain"/>
    <property type="match status" value="1"/>
</dbReference>
<dbReference type="PANTHER" id="PTHR43245">
    <property type="entry name" value="BIFUNCTIONAL POLYMYXIN RESISTANCE PROTEIN ARNA"/>
    <property type="match status" value="1"/>
</dbReference>
<dbReference type="Proteomes" id="UP000050465">
    <property type="component" value="Unassembled WGS sequence"/>
</dbReference>
<dbReference type="EMBL" id="LJZR01000003">
    <property type="protein sequence ID" value="KPQ37008.1"/>
    <property type="molecule type" value="Genomic_DNA"/>
</dbReference>
<reference evidence="2 3" key="1">
    <citation type="submission" date="2015-09" db="EMBL/GenBank/DDBJ databases">
        <title>Identification and resolution of microdiversity through metagenomic sequencing of parallel consortia.</title>
        <authorList>
            <person name="Nelson W.C."/>
            <person name="Romine M.F."/>
            <person name="Lindemann S.R."/>
        </authorList>
    </citation>
    <scope>NUCLEOTIDE SEQUENCE [LARGE SCALE GENOMIC DNA]</scope>
    <source>
        <strain evidence="2">Ana</strain>
    </source>
</reference>
<dbReference type="InterPro" id="IPR050177">
    <property type="entry name" value="Lipid_A_modif_metabolic_enz"/>
</dbReference>
<feature type="domain" description="NAD-dependent epimerase/dehydratase" evidence="1">
    <location>
        <begin position="25"/>
        <end position="262"/>
    </location>
</feature>
<dbReference type="AlphaFoldDB" id="A0A0P8A219"/>
<dbReference type="InterPro" id="IPR001509">
    <property type="entry name" value="Epimerase_deHydtase"/>
</dbReference>
<dbReference type="PATRIC" id="fig|1666911.3.peg.3565"/>
<dbReference type="SUPFAM" id="SSF51735">
    <property type="entry name" value="NAD(P)-binding Rossmann-fold domains"/>
    <property type="match status" value="1"/>
</dbReference>
<name>A0A0P8A219_9CYAN</name>
<dbReference type="STRING" id="1666911.HLUCCA11_03565"/>
<organism evidence="2 3">
    <name type="scientific">Phormidesmis priestleyi Ana</name>
    <dbReference type="NCBI Taxonomy" id="1666911"/>
    <lineage>
        <taxon>Bacteria</taxon>
        <taxon>Bacillati</taxon>
        <taxon>Cyanobacteriota</taxon>
        <taxon>Cyanophyceae</taxon>
        <taxon>Leptolyngbyales</taxon>
        <taxon>Leptolyngbyaceae</taxon>
        <taxon>Phormidesmis</taxon>
    </lineage>
</organism>
<gene>
    <name evidence="2" type="ORF">HLUCCA11_03565</name>
</gene>
<comment type="caution">
    <text evidence="2">The sequence shown here is derived from an EMBL/GenBank/DDBJ whole genome shotgun (WGS) entry which is preliminary data.</text>
</comment>
<dbReference type="PANTHER" id="PTHR43245:SF58">
    <property type="entry name" value="BLL5923 PROTEIN"/>
    <property type="match status" value="1"/>
</dbReference>
<sequence>MNRDVNMMNPTAGVAANIQVGPKKVFITGAAGFVGQYVVAAVLRAGHEVLANIRAKTDVERISWHDHPNVTFVRQDLRQRRGLVDAVAPADAVIHLAAVKSGDFYDQFAGTVIATENLLWAMRSAGIKQLVAISTFSVYDFLNMKPKRLLDENSPIESSPQNRDEYAQTKLIQEQLYRAFAADASEVAEGAKPIQNAVTILRPGMIYGRDNLWHALIGAEVGGNRMLKIGGKATLPMTYVENCAEAIALALNAPQAVGQTINLVDDNLPTQKAYLAQLLAYTPEPPKLIPVSWFVMRSVANLAWWYNQTFLSGQAKLPGILVPAKLQGRFKPLKYNNNQAKALLNWAPQYSLETAFRRSCSALDLVAVPLPDSPEIPEGIPIQVGC</sequence>